<proteinExistence type="predicted"/>
<dbReference type="AlphaFoldDB" id="A0A6J6MEB3"/>
<reference evidence="1" key="1">
    <citation type="submission" date="2020-05" db="EMBL/GenBank/DDBJ databases">
        <authorList>
            <person name="Chiriac C."/>
            <person name="Salcher M."/>
            <person name="Ghai R."/>
            <person name="Kavagutti S V."/>
        </authorList>
    </citation>
    <scope>NUCLEOTIDE SEQUENCE</scope>
</reference>
<evidence type="ECO:0000313" key="1">
    <source>
        <dbReference type="EMBL" id="CAB4670733.1"/>
    </source>
</evidence>
<dbReference type="EMBL" id="CAFBQT010000018">
    <property type="protein sequence ID" value="CAB5060293.1"/>
    <property type="molecule type" value="Genomic_DNA"/>
</dbReference>
<dbReference type="Gene3D" id="2.40.400.10">
    <property type="entry name" value="Acetoacetate decarboxylase-like"/>
    <property type="match status" value="1"/>
</dbReference>
<dbReference type="SUPFAM" id="SSF160104">
    <property type="entry name" value="Acetoacetate decarboxylase-like"/>
    <property type="match status" value="1"/>
</dbReference>
<evidence type="ECO:0000313" key="2">
    <source>
        <dbReference type="EMBL" id="CAB5060293.1"/>
    </source>
</evidence>
<dbReference type="Pfam" id="PF06314">
    <property type="entry name" value="ADC"/>
    <property type="match status" value="1"/>
</dbReference>
<dbReference type="EMBL" id="CAEZWY010000045">
    <property type="protein sequence ID" value="CAB4670733.1"/>
    <property type="molecule type" value="Genomic_DNA"/>
</dbReference>
<gene>
    <name evidence="1" type="ORF">UFOPK2312_00552</name>
    <name evidence="2" type="ORF">UFOPK4355_00253</name>
</gene>
<name>A0A6J6MEB3_9ZZZZ</name>
<dbReference type="GO" id="GO:0016829">
    <property type="term" value="F:lyase activity"/>
    <property type="evidence" value="ECO:0007669"/>
    <property type="project" value="InterPro"/>
</dbReference>
<dbReference type="InterPro" id="IPR010451">
    <property type="entry name" value="Acetoacetate_decarboxylase"/>
</dbReference>
<protein>
    <submittedName>
        <fullName evidence="1">Unannotated protein</fullName>
    </submittedName>
</protein>
<sequence length="188" mass="20695">MPIVEGMGEVEETNVMIGVKVNAGGVDHFGGFSTNLLISSEVGLTQGREIHGQPKKMGSTKIKTVNNEIVAEVFRGNALISRVVMPVSSQAAQVSELEKYFPFRENINHKVIRNIDGTQGINQITSRILGDVVVKECWRGPSKLTIEFNESAPFHLLPVLETIESFYWKADFALVPGTILHDYLKAGI</sequence>
<accession>A0A6J6MEB3</accession>
<organism evidence="1">
    <name type="scientific">freshwater metagenome</name>
    <dbReference type="NCBI Taxonomy" id="449393"/>
    <lineage>
        <taxon>unclassified sequences</taxon>
        <taxon>metagenomes</taxon>
        <taxon>ecological metagenomes</taxon>
    </lineage>
</organism>
<dbReference type="InterPro" id="IPR023375">
    <property type="entry name" value="ADC_dom_sf"/>
</dbReference>